<dbReference type="Pfam" id="PF02583">
    <property type="entry name" value="Trns_repr_metal"/>
    <property type="match status" value="1"/>
</dbReference>
<dbReference type="RefSeq" id="WP_084662165.1">
    <property type="nucleotide sequence ID" value="NZ_FWWY01000002.1"/>
</dbReference>
<proteinExistence type="predicted"/>
<accession>A0A1W1WPI2</accession>
<dbReference type="PANTHER" id="PTHR33677">
    <property type="entry name" value="TRANSCRIPTIONAL REPRESSOR FRMR-RELATED"/>
    <property type="match status" value="1"/>
</dbReference>
<dbReference type="Proteomes" id="UP000192660">
    <property type="component" value="Unassembled WGS sequence"/>
</dbReference>
<keyword evidence="2" id="KW-1185">Reference proteome</keyword>
<evidence type="ECO:0000313" key="1">
    <source>
        <dbReference type="EMBL" id="SMC08125.1"/>
    </source>
</evidence>
<dbReference type="GO" id="GO:0045892">
    <property type="term" value="P:negative regulation of DNA-templated transcription"/>
    <property type="evidence" value="ECO:0007669"/>
    <property type="project" value="UniProtKB-ARBA"/>
</dbReference>
<dbReference type="GO" id="GO:0046872">
    <property type="term" value="F:metal ion binding"/>
    <property type="evidence" value="ECO:0007669"/>
    <property type="project" value="InterPro"/>
</dbReference>
<dbReference type="AlphaFoldDB" id="A0A1W1WPI2"/>
<dbReference type="InterPro" id="IPR003735">
    <property type="entry name" value="Metal_Tscrpt_repr"/>
</dbReference>
<dbReference type="OrthoDB" id="9811244at2"/>
<keyword evidence="1" id="KW-0238">DNA-binding</keyword>
<dbReference type="PANTHER" id="PTHR33677:SF3">
    <property type="entry name" value="COPPER-SENSING TRANSCRIPTIONAL REPRESSOR RICR"/>
    <property type="match status" value="1"/>
</dbReference>
<reference evidence="2" key="1">
    <citation type="submission" date="2017-04" db="EMBL/GenBank/DDBJ databases">
        <authorList>
            <person name="Varghese N."/>
            <person name="Submissions S."/>
        </authorList>
    </citation>
    <scope>NUCLEOTIDE SEQUENCE [LARGE SCALE GENOMIC DNA]</scope>
    <source>
        <strain evidence="2">DSM 9293</strain>
    </source>
</reference>
<name>A0A1W1WPI2_SULTA</name>
<sequence length="89" mass="10040">MSRTRNRQPMVHRMARIEGHVRAVREMLVSDRDCPEILIQLAAIRAALDGVARLVFEDHMDSCIVDAVETGNAEAKIAEIKTAFAQYFI</sequence>
<protein>
    <submittedName>
        <fullName evidence="1">DNA-binding transcriptional regulator, FrmR family</fullName>
    </submittedName>
</protein>
<dbReference type="InterPro" id="IPR038390">
    <property type="entry name" value="Metal_Tscrpt_repr_sf"/>
</dbReference>
<dbReference type="EMBL" id="FWWY01000002">
    <property type="protein sequence ID" value="SMC08125.1"/>
    <property type="molecule type" value="Genomic_DNA"/>
</dbReference>
<gene>
    <name evidence="1" type="ORF">SAMN00768000_3667</name>
</gene>
<evidence type="ECO:0000313" key="2">
    <source>
        <dbReference type="Proteomes" id="UP000192660"/>
    </source>
</evidence>
<organism evidence="1 2">
    <name type="scientific">Sulfobacillus thermosulfidooxidans (strain DSM 9293 / VKM B-1269 / AT-1)</name>
    <dbReference type="NCBI Taxonomy" id="929705"/>
    <lineage>
        <taxon>Bacteria</taxon>
        <taxon>Bacillati</taxon>
        <taxon>Bacillota</taxon>
        <taxon>Clostridia</taxon>
        <taxon>Eubacteriales</taxon>
        <taxon>Clostridiales Family XVII. Incertae Sedis</taxon>
        <taxon>Sulfobacillus</taxon>
    </lineage>
</organism>
<dbReference type="GO" id="GO:0003677">
    <property type="term" value="F:DNA binding"/>
    <property type="evidence" value="ECO:0007669"/>
    <property type="project" value="UniProtKB-KW"/>
</dbReference>
<dbReference type="Gene3D" id="1.20.58.1000">
    <property type="entry name" value="Metal-sensitive repressor, helix protomer"/>
    <property type="match status" value="1"/>
</dbReference>